<dbReference type="AlphaFoldDB" id="A0A4C1TTW4"/>
<sequence>MILYCASRTRRSRRGDAKWAKATSNNDEMTHKHANELTVHVRRNGAPDLGLSNSNVDIADAAHATHTKGPLPKLSTAVSNYDSAVILKKRPTMSWRYKPTGVPSFRCVYSDFTPRVTLRFFSSSQEIDDGDESYFDYFCEASAKR</sequence>
<organism evidence="1 2">
    <name type="scientific">Eumeta variegata</name>
    <name type="common">Bagworm moth</name>
    <name type="synonym">Eumeta japonica</name>
    <dbReference type="NCBI Taxonomy" id="151549"/>
    <lineage>
        <taxon>Eukaryota</taxon>
        <taxon>Metazoa</taxon>
        <taxon>Ecdysozoa</taxon>
        <taxon>Arthropoda</taxon>
        <taxon>Hexapoda</taxon>
        <taxon>Insecta</taxon>
        <taxon>Pterygota</taxon>
        <taxon>Neoptera</taxon>
        <taxon>Endopterygota</taxon>
        <taxon>Lepidoptera</taxon>
        <taxon>Glossata</taxon>
        <taxon>Ditrysia</taxon>
        <taxon>Tineoidea</taxon>
        <taxon>Psychidae</taxon>
        <taxon>Oiketicinae</taxon>
        <taxon>Eumeta</taxon>
    </lineage>
</organism>
<comment type="caution">
    <text evidence="1">The sequence shown here is derived from an EMBL/GenBank/DDBJ whole genome shotgun (WGS) entry which is preliminary data.</text>
</comment>
<accession>A0A4C1TTW4</accession>
<evidence type="ECO:0000313" key="1">
    <source>
        <dbReference type="EMBL" id="GBP17344.1"/>
    </source>
</evidence>
<protein>
    <submittedName>
        <fullName evidence="1">Uncharacterized protein</fullName>
    </submittedName>
</protein>
<gene>
    <name evidence="1" type="ORF">EVAR_17829_1</name>
</gene>
<keyword evidence="2" id="KW-1185">Reference proteome</keyword>
<dbReference type="EMBL" id="BGZK01000086">
    <property type="protein sequence ID" value="GBP17344.1"/>
    <property type="molecule type" value="Genomic_DNA"/>
</dbReference>
<reference evidence="1 2" key="1">
    <citation type="journal article" date="2019" name="Commun. Biol.">
        <title>The bagworm genome reveals a unique fibroin gene that provides high tensile strength.</title>
        <authorList>
            <person name="Kono N."/>
            <person name="Nakamura H."/>
            <person name="Ohtoshi R."/>
            <person name="Tomita M."/>
            <person name="Numata K."/>
            <person name="Arakawa K."/>
        </authorList>
    </citation>
    <scope>NUCLEOTIDE SEQUENCE [LARGE SCALE GENOMIC DNA]</scope>
</reference>
<evidence type="ECO:0000313" key="2">
    <source>
        <dbReference type="Proteomes" id="UP000299102"/>
    </source>
</evidence>
<dbReference type="Proteomes" id="UP000299102">
    <property type="component" value="Unassembled WGS sequence"/>
</dbReference>
<proteinExistence type="predicted"/>
<name>A0A4C1TTW4_EUMVA</name>